<proteinExistence type="inferred from homology"/>
<keyword evidence="4" id="KW-0472">Membrane</keyword>
<dbReference type="Pfam" id="PF01073">
    <property type="entry name" value="3Beta_HSD"/>
    <property type="match status" value="1"/>
</dbReference>
<dbReference type="SUPFAM" id="SSF51735">
    <property type="entry name" value="NAD(P)-binding Rossmann-fold domains"/>
    <property type="match status" value="1"/>
</dbReference>
<dbReference type="Gene3D" id="3.40.50.720">
    <property type="entry name" value="NAD(P)-binding Rossmann-like Domain"/>
    <property type="match status" value="1"/>
</dbReference>
<keyword evidence="4" id="KW-1133">Transmembrane helix</keyword>
<feature type="transmembrane region" description="Helical" evidence="4">
    <location>
        <begin position="439"/>
        <end position="460"/>
    </location>
</feature>
<dbReference type="PANTHER" id="PTHR43245">
    <property type="entry name" value="BIFUNCTIONAL POLYMYXIN RESISTANCE PROTEIN ARNA"/>
    <property type="match status" value="1"/>
</dbReference>
<keyword evidence="2" id="KW-0560">Oxidoreductase</keyword>
<protein>
    <submittedName>
        <fullName evidence="7">3Beta_HSD domain-containing protein</fullName>
    </submittedName>
</protein>
<keyword evidence="4" id="KW-0812">Transmembrane</keyword>
<dbReference type="AlphaFoldDB" id="A0A183BPZ4"/>
<dbReference type="InterPro" id="IPR050177">
    <property type="entry name" value="Lipid_A_modif_metabolic_enz"/>
</dbReference>
<evidence type="ECO:0000256" key="1">
    <source>
        <dbReference type="ARBA" id="ARBA00009219"/>
    </source>
</evidence>
<reference evidence="7" key="3">
    <citation type="submission" date="2016-06" db="UniProtKB">
        <authorList>
            <consortium name="WormBaseParasite"/>
        </authorList>
    </citation>
    <scope>IDENTIFICATION</scope>
</reference>
<evidence type="ECO:0000259" key="5">
    <source>
        <dbReference type="Pfam" id="PF01073"/>
    </source>
</evidence>
<evidence type="ECO:0000313" key="7">
    <source>
        <dbReference type="WBParaSite" id="GPLIN_000268000"/>
    </source>
</evidence>
<keyword evidence="6" id="KW-1185">Reference proteome</keyword>
<reference evidence="6" key="2">
    <citation type="submission" date="2014-05" db="EMBL/GenBank/DDBJ databases">
        <title>The genome and life-stage specific transcriptomes of Globodera pallida elucidate key aspects of plant parasitism by a cyst nematode.</title>
        <authorList>
            <person name="Cotton J.A."/>
            <person name="Lilley C.J."/>
            <person name="Jones L.M."/>
            <person name="Kikuchi T."/>
            <person name="Reid A.J."/>
            <person name="Thorpe P."/>
            <person name="Tsai I.J."/>
            <person name="Beasley H."/>
            <person name="Blok V."/>
            <person name="Cock P.J.A."/>
            <person name="Van den Akker S.E."/>
            <person name="Holroyd N."/>
            <person name="Hunt M."/>
            <person name="Mantelin S."/>
            <person name="Naghra H."/>
            <person name="Pain A."/>
            <person name="Palomares-Rius J.E."/>
            <person name="Zarowiecki M."/>
            <person name="Berriman M."/>
            <person name="Jones J.T."/>
            <person name="Urwin P.E."/>
        </authorList>
    </citation>
    <scope>NUCLEOTIDE SEQUENCE [LARGE SCALE GENOMIC DNA]</scope>
    <source>
        <strain evidence="6">Lindley</strain>
    </source>
</reference>
<dbReference type="GO" id="GO:0016616">
    <property type="term" value="F:oxidoreductase activity, acting on the CH-OH group of donors, NAD or NADP as acceptor"/>
    <property type="evidence" value="ECO:0007669"/>
    <property type="project" value="InterPro"/>
</dbReference>
<evidence type="ECO:0000256" key="4">
    <source>
        <dbReference type="SAM" id="Phobius"/>
    </source>
</evidence>
<feature type="domain" description="3-beta hydroxysteroid dehydrogenase/isomerase" evidence="5">
    <location>
        <begin position="36"/>
        <end position="317"/>
    </location>
</feature>
<evidence type="ECO:0000256" key="2">
    <source>
        <dbReference type="ARBA" id="ARBA00023002"/>
    </source>
</evidence>
<reference evidence="6" key="1">
    <citation type="submission" date="2013-12" db="EMBL/GenBank/DDBJ databases">
        <authorList>
            <person name="Aslett M."/>
        </authorList>
    </citation>
    <scope>NUCLEOTIDE SEQUENCE [LARGE SCALE GENOMIC DNA]</scope>
    <source>
        <strain evidence="6">Lindley</strain>
    </source>
</reference>
<comment type="similarity">
    <text evidence="1">Belongs to the 3-beta-HSD family.</text>
</comment>
<feature type="region of interest" description="Disordered" evidence="3">
    <location>
        <begin position="1"/>
        <end position="26"/>
    </location>
</feature>
<dbReference type="Proteomes" id="UP000050741">
    <property type="component" value="Unassembled WGS sequence"/>
</dbReference>
<evidence type="ECO:0000313" key="6">
    <source>
        <dbReference type="Proteomes" id="UP000050741"/>
    </source>
</evidence>
<organism evidence="6 7">
    <name type="scientific">Globodera pallida</name>
    <name type="common">Potato cyst nematode worm</name>
    <name type="synonym">Heterodera pallida</name>
    <dbReference type="NCBI Taxonomy" id="36090"/>
    <lineage>
        <taxon>Eukaryota</taxon>
        <taxon>Metazoa</taxon>
        <taxon>Ecdysozoa</taxon>
        <taxon>Nematoda</taxon>
        <taxon>Chromadorea</taxon>
        <taxon>Rhabditida</taxon>
        <taxon>Tylenchina</taxon>
        <taxon>Tylenchomorpha</taxon>
        <taxon>Tylenchoidea</taxon>
        <taxon>Heteroderidae</taxon>
        <taxon>Heteroderinae</taxon>
        <taxon>Globodera</taxon>
    </lineage>
</organism>
<dbReference type="PANTHER" id="PTHR43245:SF51">
    <property type="entry name" value="SHORT CHAIN DEHYDROGENASE_REDUCTASE FAMILY 42E, MEMBER 2"/>
    <property type="match status" value="1"/>
</dbReference>
<dbReference type="InterPro" id="IPR002225">
    <property type="entry name" value="3Beta_OHSteriod_DH/Estase"/>
</dbReference>
<sequence length="468" mass="50932">MASSDSIKNPLNSANAHSERDVVHDGDGAGRRRMCVLGGGGYLGQLLALSLQREGHFVVLFDLQFPSFGHICVDSRRCLKITGSITDAAELRKALAGCDACFHLAGYGMSGGPSLDREKCFLVNVEGTRRVLEECRRAGIGRVVFTSTVLVIFDGSELDMADEEGTPYIRTFGTNAYAESKCVAEKMVLMANNQCMATCALRLRGIYGPGELRTVKRTADLCMRGVVKCSFGKTPRVLTQYSGADNTVQVARAKAFSSVNLTPQALMLSEKSLREGSNSRAAGKAYHIMDGGPPVDSFRFWYPLIAGIGCPLPSIRIPYNFAYALGVMFELVYKMVGWEPLFTRHEVALMGVPNTYSIERARHDLAYSPTPASDQLARTVEFLKLQLDADREKAASSSGAYSAKSGGGGSGGQWLRDRKWLFLAYFVDEAEKALFPSKWSLVLTALLGIFIGMAFLLSALPANRPDAF</sequence>
<feature type="compositionally biased region" description="Basic and acidic residues" evidence="3">
    <location>
        <begin position="17"/>
        <end position="26"/>
    </location>
</feature>
<dbReference type="InterPro" id="IPR036291">
    <property type="entry name" value="NAD(P)-bd_dom_sf"/>
</dbReference>
<evidence type="ECO:0000256" key="3">
    <source>
        <dbReference type="SAM" id="MobiDB-lite"/>
    </source>
</evidence>
<dbReference type="GO" id="GO:0006694">
    <property type="term" value="P:steroid biosynthetic process"/>
    <property type="evidence" value="ECO:0007669"/>
    <property type="project" value="InterPro"/>
</dbReference>
<dbReference type="WBParaSite" id="GPLIN_000268000">
    <property type="protein sequence ID" value="GPLIN_000268000"/>
    <property type="gene ID" value="GPLIN_000268000"/>
</dbReference>
<name>A0A183BPZ4_GLOPA</name>
<accession>A0A183BPZ4</accession>
<feature type="compositionally biased region" description="Polar residues" evidence="3">
    <location>
        <begin position="1"/>
        <end position="16"/>
    </location>
</feature>